<dbReference type="SUPFAM" id="SSF56925">
    <property type="entry name" value="OMPA-like"/>
    <property type="match status" value="1"/>
</dbReference>
<proteinExistence type="predicted"/>
<dbReference type="EMBL" id="FOAB01000006">
    <property type="protein sequence ID" value="SEL85028.1"/>
    <property type="molecule type" value="Genomic_DNA"/>
</dbReference>
<evidence type="ECO:0000313" key="2">
    <source>
        <dbReference type="EMBL" id="SEL85028.1"/>
    </source>
</evidence>
<evidence type="ECO:0000313" key="3">
    <source>
        <dbReference type="Proteomes" id="UP000198521"/>
    </source>
</evidence>
<dbReference type="STRING" id="1038014.SAMN04487910_3470"/>
<gene>
    <name evidence="2" type="ORF">SAMN04487910_3470</name>
</gene>
<sequence length="205" mass="22974">MKNVLVFLILFTSCSIISQEKGINFGVKAGLNYGDNGKIEFSDVTNAGDNLLSENADDRVGYHIGIFLRGDITDNFYLKPELQYTQNSSSYSFENRKLNYNVKKIDLPILAGVYLLGPLHVFGGPSLQYIVDNDLEDVRLSEVKNEFTVGVQFGVGLQIRRLNIDLRYERGITENQAQTIDANTGQTIRVDSRPNQFILSLALDL</sequence>
<protein>
    <submittedName>
        <fullName evidence="2">Outer membrane protein beta-barrel domain-containing protein</fullName>
    </submittedName>
</protein>
<keyword evidence="3" id="KW-1185">Reference proteome</keyword>
<dbReference type="OrthoDB" id="1431594at2"/>
<dbReference type="InterPro" id="IPR025665">
    <property type="entry name" value="Beta-barrel_OMP_2"/>
</dbReference>
<organism evidence="2 3">
    <name type="scientific">Aquimarina amphilecti</name>
    <dbReference type="NCBI Taxonomy" id="1038014"/>
    <lineage>
        <taxon>Bacteria</taxon>
        <taxon>Pseudomonadati</taxon>
        <taxon>Bacteroidota</taxon>
        <taxon>Flavobacteriia</taxon>
        <taxon>Flavobacteriales</taxon>
        <taxon>Flavobacteriaceae</taxon>
        <taxon>Aquimarina</taxon>
    </lineage>
</organism>
<dbReference type="Pfam" id="PF13568">
    <property type="entry name" value="OMP_b-brl_2"/>
    <property type="match status" value="1"/>
</dbReference>
<name>A0A1H7TK09_AQUAM</name>
<feature type="domain" description="Outer membrane protein beta-barrel" evidence="1">
    <location>
        <begin position="18"/>
        <end position="173"/>
    </location>
</feature>
<dbReference type="AlphaFoldDB" id="A0A1H7TK09"/>
<evidence type="ECO:0000259" key="1">
    <source>
        <dbReference type="Pfam" id="PF13568"/>
    </source>
</evidence>
<reference evidence="2 3" key="1">
    <citation type="submission" date="2016-10" db="EMBL/GenBank/DDBJ databases">
        <authorList>
            <person name="de Groot N.N."/>
        </authorList>
    </citation>
    <scope>NUCLEOTIDE SEQUENCE [LARGE SCALE GENOMIC DNA]</scope>
    <source>
        <strain evidence="2 3">DSM 25232</strain>
    </source>
</reference>
<accession>A0A1H7TK09</accession>
<dbReference type="InterPro" id="IPR011250">
    <property type="entry name" value="OMP/PagP_B-barrel"/>
</dbReference>
<dbReference type="Proteomes" id="UP000198521">
    <property type="component" value="Unassembled WGS sequence"/>
</dbReference>
<dbReference type="RefSeq" id="WP_091410790.1">
    <property type="nucleotide sequence ID" value="NZ_FOAB01000006.1"/>
</dbReference>